<proteinExistence type="predicted"/>
<accession>S4MLG9</accession>
<dbReference type="SUPFAM" id="SSF54909">
    <property type="entry name" value="Dimeric alpha+beta barrel"/>
    <property type="match status" value="1"/>
</dbReference>
<dbReference type="PANTHER" id="PTHR30154">
    <property type="entry name" value="LEUCINE-RESPONSIVE REGULATORY PROTEIN"/>
    <property type="match status" value="1"/>
</dbReference>
<evidence type="ECO:0000256" key="2">
    <source>
        <dbReference type="ARBA" id="ARBA00023125"/>
    </source>
</evidence>
<sequence>MGAMTRPLLDELDRRLIGALHLAPRATWDDIGGILSADASTLKRRYDRLHEARMIRVIGQADWGMHTTAMPVHVFLDITGETPLAVLDRLRDLPHLQLLAQISGDYPLYAVVHAPSEAATSEAIDRMFSVPGVRRVNALPALSTLRRGITWDPQFLTDGERAALLELAGAHPEGAATATPPAKPLSEAERTVVALLIQDSRASAASIGRAAGLATSTAHRVVRRVLDEGWVKPRLEIVSEWLGFQTPFILRLRVAPGETPDVMRRIDRLPQTRLVAHVASDMSVLATGLVTDRSALALFVDRELARIPGILTVSVDVMLAEPRRYWLDRDLASGLGEFHAPSLL</sequence>
<protein>
    <recommendedName>
        <fullName evidence="4">HTH asnC-type domain-containing protein</fullName>
    </recommendedName>
</protein>
<evidence type="ECO:0000313" key="6">
    <source>
        <dbReference type="Proteomes" id="UP000015001"/>
    </source>
</evidence>
<evidence type="ECO:0000313" key="5">
    <source>
        <dbReference type="EMBL" id="EPJ34297.1"/>
    </source>
</evidence>
<evidence type="ECO:0000259" key="4">
    <source>
        <dbReference type="Pfam" id="PF13404"/>
    </source>
</evidence>
<dbReference type="EMBL" id="AOPY01001705">
    <property type="protein sequence ID" value="EPJ34297.1"/>
    <property type="molecule type" value="Genomic_DNA"/>
</dbReference>
<dbReference type="SMART" id="SM00344">
    <property type="entry name" value="HTH_ASNC"/>
    <property type="match status" value="1"/>
</dbReference>
<dbReference type="AlphaFoldDB" id="S4MLG9"/>
<dbReference type="Gene3D" id="3.30.70.920">
    <property type="match status" value="2"/>
</dbReference>
<feature type="domain" description="HTH asnC-type" evidence="4">
    <location>
        <begin position="9"/>
        <end position="50"/>
    </location>
</feature>
<dbReference type="Pfam" id="PF13404">
    <property type="entry name" value="HTH_AsnC-type"/>
    <property type="match status" value="1"/>
</dbReference>
<organism evidence="5 6">
    <name type="scientific">Streptomyces afghaniensis 772</name>
    <dbReference type="NCBI Taxonomy" id="1283301"/>
    <lineage>
        <taxon>Bacteria</taxon>
        <taxon>Bacillati</taxon>
        <taxon>Actinomycetota</taxon>
        <taxon>Actinomycetes</taxon>
        <taxon>Kitasatosporales</taxon>
        <taxon>Streptomycetaceae</taxon>
        <taxon>Streptomyces</taxon>
    </lineage>
</organism>
<dbReference type="GO" id="GO:0005829">
    <property type="term" value="C:cytosol"/>
    <property type="evidence" value="ECO:0007669"/>
    <property type="project" value="TreeGrafter"/>
</dbReference>
<evidence type="ECO:0000256" key="3">
    <source>
        <dbReference type="ARBA" id="ARBA00023163"/>
    </source>
</evidence>
<dbReference type="InterPro" id="IPR036388">
    <property type="entry name" value="WH-like_DNA-bd_sf"/>
</dbReference>
<dbReference type="PATRIC" id="fig|1283301.3.peg.8588"/>
<dbReference type="HOGENOM" id="CLU_044190_1_0_11"/>
<evidence type="ECO:0000256" key="1">
    <source>
        <dbReference type="ARBA" id="ARBA00023015"/>
    </source>
</evidence>
<keyword evidence="6" id="KW-1185">Reference proteome</keyword>
<reference evidence="5 6" key="1">
    <citation type="submission" date="2013-02" db="EMBL/GenBank/DDBJ databases">
        <title>Draft Genome Sequence of Streptomyces afghaniensis, Which Produces Compounds of the Julimycin B-Complex.</title>
        <authorList>
            <person name="Gruening B.A."/>
            <person name="Praeg A."/>
            <person name="Erxleben A."/>
            <person name="Guenther S."/>
            <person name="Fiedler H.-P."/>
            <person name="Goodfellow M."/>
            <person name="Mueller M."/>
        </authorList>
    </citation>
    <scope>NUCLEOTIDE SEQUENCE [LARGE SCALE GENOMIC DNA]</scope>
    <source>
        <strain evidence="5 6">772</strain>
    </source>
</reference>
<dbReference type="GO" id="GO:0043200">
    <property type="term" value="P:response to amino acid"/>
    <property type="evidence" value="ECO:0007669"/>
    <property type="project" value="TreeGrafter"/>
</dbReference>
<keyword evidence="1" id="KW-0805">Transcription regulation</keyword>
<dbReference type="Proteomes" id="UP000015001">
    <property type="component" value="Unassembled WGS sequence"/>
</dbReference>
<keyword evidence="3" id="KW-0804">Transcription</keyword>
<dbReference type="GO" id="GO:0043565">
    <property type="term" value="F:sequence-specific DNA binding"/>
    <property type="evidence" value="ECO:0007669"/>
    <property type="project" value="InterPro"/>
</dbReference>
<dbReference type="PANTHER" id="PTHR30154:SF34">
    <property type="entry name" value="TRANSCRIPTIONAL REGULATOR AZLB"/>
    <property type="match status" value="1"/>
</dbReference>
<dbReference type="Pfam" id="PF13412">
    <property type="entry name" value="HTH_24"/>
    <property type="match status" value="1"/>
</dbReference>
<comment type="caution">
    <text evidence="5">The sequence shown here is derived from an EMBL/GenBank/DDBJ whole genome shotgun (WGS) entry which is preliminary data.</text>
</comment>
<dbReference type="InterPro" id="IPR011008">
    <property type="entry name" value="Dimeric_a/b-barrel"/>
</dbReference>
<gene>
    <name evidence="5" type="ORF">STAFG_8655</name>
</gene>
<name>S4MLG9_9ACTN</name>
<dbReference type="Gene3D" id="1.10.10.10">
    <property type="entry name" value="Winged helix-like DNA-binding domain superfamily/Winged helix DNA-binding domain"/>
    <property type="match status" value="2"/>
</dbReference>
<keyword evidence="2" id="KW-0238">DNA-binding</keyword>
<dbReference type="InterPro" id="IPR000485">
    <property type="entry name" value="AsnC-type_HTH_dom"/>
</dbReference>
<dbReference type="InterPro" id="IPR019888">
    <property type="entry name" value="Tscrpt_reg_AsnC-like"/>
</dbReference>